<dbReference type="InterPro" id="IPR011333">
    <property type="entry name" value="SKP1/BTB/POZ_sf"/>
</dbReference>
<dbReference type="Pfam" id="PF00651">
    <property type="entry name" value="BTB"/>
    <property type="match status" value="1"/>
</dbReference>
<keyword evidence="6" id="KW-1185">Reference proteome</keyword>
<dbReference type="InterPro" id="IPR011705">
    <property type="entry name" value="BACK"/>
</dbReference>
<feature type="compositionally biased region" description="Low complexity" evidence="3">
    <location>
        <begin position="37"/>
        <end position="57"/>
    </location>
</feature>
<dbReference type="Pfam" id="PF07707">
    <property type="entry name" value="BACK"/>
    <property type="match status" value="1"/>
</dbReference>
<keyword evidence="2" id="KW-0963">Cytoplasm</keyword>
<dbReference type="SUPFAM" id="SSF54695">
    <property type="entry name" value="POZ domain"/>
    <property type="match status" value="1"/>
</dbReference>
<dbReference type="Pfam" id="PF08005">
    <property type="entry name" value="PHR"/>
    <property type="match status" value="1"/>
</dbReference>
<comment type="caution">
    <text evidence="5">The sequence shown here is derived from an EMBL/GenBank/DDBJ whole genome shotgun (WGS) entry which is preliminary data.</text>
</comment>
<evidence type="ECO:0000256" key="2">
    <source>
        <dbReference type="ARBA" id="ARBA00022490"/>
    </source>
</evidence>
<gene>
    <name evidence="5" type="ORF">V1264_020684</name>
</gene>
<protein>
    <recommendedName>
        <fullName evidence="4">BTB domain-containing protein</fullName>
    </recommendedName>
</protein>
<dbReference type="InterPro" id="IPR012983">
    <property type="entry name" value="PHR"/>
</dbReference>
<dbReference type="SMART" id="SM00875">
    <property type="entry name" value="BACK"/>
    <property type="match status" value="1"/>
</dbReference>
<name>A0AAN9GD43_9CAEN</name>
<dbReference type="Gene3D" id="1.25.40.420">
    <property type="match status" value="1"/>
</dbReference>
<dbReference type="PANTHER" id="PTHR45774:SF4">
    <property type="entry name" value="AXUNDEAD, ISOFORM F"/>
    <property type="match status" value="1"/>
</dbReference>
<accession>A0AAN9GD43</accession>
<feature type="region of interest" description="Disordered" evidence="3">
    <location>
        <begin position="1"/>
        <end position="88"/>
    </location>
</feature>
<feature type="domain" description="BTB" evidence="4">
    <location>
        <begin position="105"/>
        <end position="172"/>
    </location>
</feature>
<feature type="compositionally biased region" description="Polar residues" evidence="3">
    <location>
        <begin position="63"/>
        <end position="88"/>
    </location>
</feature>
<dbReference type="Proteomes" id="UP001374579">
    <property type="component" value="Unassembled WGS sequence"/>
</dbReference>
<reference evidence="5 6" key="1">
    <citation type="submission" date="2024-02" db="EMBL/GenBank/DDBJ databases">
        <title>Chromosome-scale genome assembly of the rough periwinkle Littorina saxatilis.</title>
        <authorList>
            <person name="De Jode A."/>
            <person name="Faria R."/>
            <person name="Formenti G."/>
            <person name="Sims Y."/>
            <person name="Smith T.P."/>
            <person name="Tracey A."/>
            <person name="Wood J.M.D."/>
            <person name="Zagrodzka Z.B."/>
            <person name="Johannesson K."/>
            <person name="Butlin R.K."/>
            <person name="Leder E.H."/>
        </authorList>
    </citation>
    <scope>NUCLEOTIDE SEQUENCE [LARGE SCALE GENOMIC DNA]</scope>
    <source>
        <strain evidence="5">Snail1</strain>
        <tissue evidence="5">Muscle</tissue>
    </source>
</reference>
<evidence type="ECO:0000313" key="6">
    <source>
        <dbReference type="Proteomes" id="UP001374579"/>
    </source>
</evidence>
<dbReference type="AlphaFoldDB" id="A0AAN9GD43"/>
<dbReference type="PROSITE" id="PS50097">
    <property type="entry name" value="BTB"/>
    <property type="match status" value="1"/>
</dbReference>
<dbReference type="EMBL" id="JBAMIC010000010">
    <property type="protein sequence ID" value="KAK7102470.1"/>
    <property type="molecule type" value="Genomic_DNA"/>
</dbReference>
<evidence type="ECO:0000259" key="4">
    <source>
        <dbReference type="PROSITE" id="PS50097"/>
    </source>
</evidence>
<proteinExistence type="predicted"/>
<comment type="subcellular location">
    <subcellularLocation>
        <location evidence="1">Cytoplasm</location>
    </subcellularLocation>
</comment>
<organism evidence="5 6">
    <name type="scientific">Littorina saxatilis</name>
    <dbReference type="NCBI Taxonomy" id="31220"/>
    <lineage>
        <taxon>Eukaryota</taxon>
        <taxon>Metazoa</taxon>
        <taxon>Spiralia</taxon>
        <taxon>Lophotrochozoa</taxon>
        <taxon>Mollusca</taxon>
        <taxon>Gastropoda</taxon>
        <taxon>Caenogastropoda</taxon>
        <taxon>Littorinimorpha</taxon>
        <taxon>Littorinoidea</taxon>
        <taxon>Littorinidae</taxon>
        <taxon>Littorina</taxon>
    </lineage>
</organism>
<feature type="compositionally biased region" description="Basic residues" evidence="3">
    <location>
        <begin position="11"/>
        <end position="21"/>
    </location>
</feature>
<dbReference type="InterPro" id="IPR000210">
    <property type="entry name" value="BTB/POZ_dom"/>
</dbReference>
<dbReference type="PANTHER" id="PTHR45774">
    <property type="entry name" value="BTB/POZ DOMAIN-CONTAINING"/>
    <property type="match status" value="1"/>
</dbReference>
<dbReference type="GO" id="GO:0022008">
    <property type="term" value="P:neurogenesis"/>
    <property type="evidence" value="ECO:0007669"/>
    <property type="project" value="TreeGrafter"/>
</dbReference>
<evidence type="ECO:0000313" key="5">
    <source>
        <dbReference type="EMBL" id="KAK7102470.1"/>
    </source>
</evidence>
<dbReference type="GO" id="GO:0005829">
    <property type="term" value="C:cytosol"/>
    <property type="evidence" value="ECO:0007669"/>
    <property type="project" value="TreeGrafter"/>
</dbReference>
<evidence type="ECO:0000256" key="3">
    <source>
        <dbReference type="SAM" id="MobiDB-lite"/>
    </source>
</evidence>
<dbReference type="Gene3D" id="3.30.710.10">
    <property type="entry name" value="Potassium Channel Kv1.1, Chain A"/>
    <property type="match status" value="1"/>
</dbReference>
<dbReference type="Gene3D" id="2.60.120.820">
    <property type="entry name" value="PHR domain"/>
    <property type="match status" value="1"/>
</dbReference>
<dbReference type="InterPro" id="IPR038648">
    <property type="entry name" value="PHR_sf"/>
</dbReference>
<evidence type="ECO:0000256" key="1">
    <source>
        <dbReference type="ARBA" id="ARBA00004496"/>
    </source>
</evidence>
<feature type="compositionally biased region" description="Basic and acidic residues" evidence="3">
    <location>
        <begin position="1"/>
        <end position="10"/>
    </location>
</feature>
<dbReference type="SMART" id="SM00225">
    <property type="entry name" value="BTB"/>
    <property type="match status" value="1"/>
</dbReference>
<sequence length="512" mass="57936">MLSRLRESFRRKSSRRRSHSRKGIEDTSENDTDTLRSRSLASSFTSLDSSISSSTTRGRSKLNDSTSTLQSRPRQSSPNPDTQWQKATPSVVECNRTMFNRQLQCDVTFVVGESRALVGAHRFVLVSRSDVFFRMFCGPLAELGPVVIPDVTENVFRQFMEFLYVDEVSLTPDNVTPLHYLGRKYDVEPLVQQCLEFLHARLTCDNACSILEQAHCFDEHELYKTSFEFVKENVKACLATVSVHDLCRGCLEKLLSVDTLEVSEDVLFKAALAWAEAALEKKHITPDAEHVRKELGHVLQLLRFTAMTFDTLHERVFPTGVLTLEETKAIVEYKEIGCPTSVPFICRGRQRVLHRFQNVSRVRCTSTPETAKWTAAITFSCDRDFFLHGIHVFACTRETTHRASLRFSILQGQNDIALFNRMSDYDHTYHHSGNNDGIKTLTINMCPPRDMCSNVDYTIVLQANMAACFAGTEGMAVVPCDDASFRFRDAPVKFNGTTVSEGQIPCLVYSVR</sequence>